<dbReference type="InterPro" id="IPR027988">
    <property type="entry name" value="BRX_N"/>
</dbReference>
<keyword evidence="3 5" id="KW-0863">Zinc-finger</keyword>
<dbReference type="AlphaFoldDB" id="A0AAE2CPS2"/>
<evidence type="ECO:0000256" key="1">
    <source>
        <dbReference type="ARBA" id="ARBA00022723"/>
    </source>
</evidence>
<accession>A0AAE2CPS2</accession>
<proteinExistence type="predicted"/>
<evidence type="ECO:0000313" key="10">
    <source>
        <dbReference type="EMBL" id="KAK4429977.1"/>
    </source>
</evidence>
<keyword evidence="6" id="KW-0175">Coiled coil</keyword>
<dbReference type="InterPro" id="IPR013083">
    <property type="entry name" value="Znf_RING/FYVE/PHD"/>
</dbReference>
<reference evidence="10" key="1">
    <citation type="submission" date="2020-06" db="EMBL/GenBank/DDBJ databases">
        <authorList>
            <person name="Li T."/>
            <person name="Hu X."/>
            <person name="Zhang T."/>
            <person name="Song X."/>
            <person name="Zhang H."/>
            <person name="Dai N."/>
            <person name="Sheng W."/>
            <person name="Hou X."/>
            <person name="Wei L."/>
        </authorList>
    </citation>
    <scope>NUCLEOTIDE SEQUENCE</scope>
    <source>
        <strain evidence="10">3651</strain>
        <tissue evidence="10">Leaf</tissue>
    </source>
</reference>
<dbReference type="PANTHER" id="PTHR22870">
    <property type="entry name" value="REGULATOR OF CHROMOSOME CONDENSATION"/>
    <property type="match status" value="1"/>
</dbReference>
<dbReference type="GO" id="GO:0008270">
    <property type="term" value="F:zinc ion binding"/>
    <property type="evidence" value="ECO:0007669"/>
    <property type="project" value="UniProtKB-KW"/>
</dbReference>
<feature type="domain" description="BRX" evidence="9">
    <location>
        <begin position="342"/>
        <end position="397"/>
    </location>
</feature>
<evidence type="ECO:0000259" key="8">
    <source>
        <dbReference type="PROSITE" id="PS50178"/>
    </source>
</evidence>
<comment type="caution">
    <text evidence="10">The sequence shown here is derived from an EMBL/GenBank/DDBJ whole genome shotgun (WGS) entry which is preliminary data.</text>
</comment>
<dbReference type="PANTHER" id="PTHR22870:SF358">
    <property type="entry name" value="REGULATOR OF CHROMOSOME CONDENSATION (RCC1) FAMILY WITH FYVE ZINC FINGER DOMAIN-CONTAINING PROTEIN"/>
    <property type="match status" value="1"/>
</dbReference>
<dbReference type="Pfam" id="PF08381">
    <property type="entry name" value="BRX"/>
    <property type="match status" value="1"/>
</dbReference>
<dbReference type="SMART" id="SM00064">
    <property type="entry name" value="FYVE"/>
    <property type="match status" value="1"/>
</dbReference>
<evidence type="ECO:0000313" key="11">
    <source>
        <dbReference type="Proteomes" id="UP001293254"/>
    </source>
</evidence>
<dbReference type="Pfam" id="PF01363">
    <property type="entry name" value="FYVE"/>
    <property type="match status" value="1"/>
</dbReference>
<feature type="region of interest" description="Disordered" evidence="7">
    <location>
        <begin position="92"/>
        <end position="112"/>
    </location>
</feature>
<evidence type="ECO:0000259" key="9">
    <source>
        <dbReference type="PROSITE" id="PS51514"/>
    </source>
</evidence>
<dbReference type="InterPro" id="IPR000306">
    <property type="entry name" value="Znf_FYVE"/>
</dbReference>
<name>A0AAE2CPS2_9LAMI</name>
<dbReference type="InterPro" id="IPR051210">
    <property type="entry name" value="Ub_ligase/GEF_domain"/>
</dbReference>
<keyword evidence="11" id="KW-1185">Reference proteome</keyword>
<feature type="region of interest" description="Disordered" evidence="7">
    <location>
        <begin position="174"/>
        <end position="214"/>
    </location>
</feature>
<sequence>MSGADNSSCSGCHIPFNFIRKRHNCYNCGLVFCKACSTRKSLKASLAPSTNKPYRVCDDCFTKLQKATDSAAVVRNAKIGGSLYKPGELTEKETGVPRLPGNPARLSSAESFKSDRSSAVNMKCESNDNRVFPLQNGNIQRPSISSKSPTSPIGSSQNFLSYFLPDSRLFSRSPSPVLGKSSLKSTTPSPSSSLTYRTSEVTPDDMRISGNDSLSLEDQKFKGTAKKEVEKLTSKTQLLEAKLERKSKQLKEMNARAAEEAEKSKAAKEVIKSLTAQLKEMAERVPVEQLASSNLDANVQTESETHHPSNGSSVASAASLTSDSSDNSTTLPNGTKAQGQKLERIIQDEPGVYVTLVSLPNGVNELRRVRFSRKRFTEDQAEKWWAENGTRVCERYNIKTLL</sequence>
<protein>
    <submittedName>
        <fullName evidence="10">PH, RCC1 and FYVE domains-containing protein 1</fullName>
    </submittedName>
</protein>
<evidence type="ECO:0000256" key="6">
    <source>
        <dbReference type="SAM" id="Coils"/>
    </source>
</evidence>
<organism evidence="10 11">
    <name type="scientific">Sesamum alatum</name>
    <dbReference type="NCBI Taxonomy" id="300844"/>
    <lineage>
        <taxon>Eukaryota</taxon>
        <taxon>Viridiplantae</taxon>
        <taxon>Streptophyta</taxon>
        <taxon>Embryophyta</taxon>
        <taxon>Tracheophyta</taxon>
        <taxon>Spermatophyta</taxon>
        <taxon>Magnoliopsida</taxon>
        <taxon>eudicotyledons</taxon>
        <taxon>Gunneridae</taxon>
        <taxon>Pentapetalae</taxon>
        <taxon>asterids</taxon>
        <taxon>lamiids</taxon>
        <taxon>Lamiales</taxon>
        <taxon>Pedaliaceae</taxon>
        <taxon>Sesamum</taxon>
    </lineage>
</organism>
<feature type="domain" description="FYVE-type" evidence="8">
    <location>
        <begin position="3"/>
        <end position="65"/>
    </location>
</feature>
<feature type="compositionally biased region" description="Low complexity" evidence="7">
    <location>
        <begin position="180"/>
        <end position="194"/>
    </location>
</feature>
<dbReference type="SUPFAM" id="SSF57903">
    <property type="entry name" value="FYVE/PHD zinc finger"/>
    <property type="match status" value="1"/>
</dbReference>
<evidence type="ECO:0000256" key="2">
    <source>
        <dbReference type="ARBA" id="ARBA00022737"/>
    </source>
</evidence>
<keyword evidence="1" id="KW-0479">Metal-binding</keyword>
<feature type="region of interest" description="Disordered" evidence="7">
    <location>
        <begin position="131"/>
        <end position="152"/>
    </location>
</feature>
<evidence type="ECO:0000256" key="3">
    <source>
        <dbReference type="ARBA" id="ARBA00022771"/>
    </source>
</evidence>
<dbReference type="EMBL" id="JACGWO010000004">
    <property type="protein sequence ID" value="KAK4429977.1"/>
    <property type="molecule type" value="Genomic_DNA"/>
</dbReference>
<dbReference type="Proteomes" id="UP001293254">
    <property type="component" value="Unassembled WGS sequence"/>
</dbReference>
<keyword evidence="4" id="KW-0862">Zinc</keyword>
<evidence type="ECO:0000256" key="7">
    <source>
        <dbReference type="SAM" id="MobiDB-lite"/>
    </source>
</evidence>
<gene>
    <name evidence="10" type="ORF">Salat_1298400</name>
</gene>
<feature type="region of interest" description="Disordered" evidence="7">
    <location>
        <begin position="298"/>
        <end position="340"/>
    </location>
</feature>
<dbReference type="PROSITE" id="PS50178">
    <property type="entry name" value="ZF_FYVE"/>
    <property type="match status" value="1"/>
</dbReference>
<reference evidence="10" key="2">
    <citation type="journal article" date="2024" name="Plant">
        <title>Genomic evolution and insights into agronomic trait innovations of Sesamum species.</title>
        <authorList>
            <person name="Miao H."/>
            <person name="Wang L."/>
            <person name="Qu L."/>
            <person name="Liu H."/>
            <person name="Sun Y."/>
            <person name="Le M."/>
            <person name="Wang Q."/>
            <person name="Wei S."/>
            <person name="Zheng Y."/>
            <person name="Lin W."/>
            <person name="Duan Y."/>
            <person name="Cao H."/>
            <person name="Xiong S."/>
            <person name="Wang X."/>
            <person name="Wei L."/>
            <person name="Li C."/>
            <person name="Ma Q."/>
            <person name="Ju M."/>
            <person name="Zhao R."/>
            <person name="Li G."/>
            <person name="Mu C."/>
            <person name="Tian Q."/>
            <person name="Mei H."/>
            <person name="Zhang T."/>
            <person name="Gao T."/>
            <person name="Zhang H."/>
        </authorList>
    </citation>
    <scope>NUCLEOTIDE SEQUENCE</scope>
    <source>
        <strain evidence="10">3651</strain>
    </source>
</reference>
<feature type="compositionally biased region" description="Low complexity" evidence="7">
    <location>
        <begin position="312"/>
        <end position="331"/>
    </location>
</feature>
<dbReference type="Gene3D" id="3.30.40.10">
    <property type="entry name" value="Zinc/RING finger domain, C3HC4 (zinc finger)"/>
    <property type="match status" value="1"/>
</dbReference>
<evidence type="ECO:0000256" key="4">
    <source>
        <dbReference type="ARBA" id="ARBA00022833"/>
    </source>
</evidence>
<dbReference type="PROSITE" id="PS51514">
    <property type="entry name" value="BRX"/>
    <property type="match status" value="1"/>
</dbReference>
<dbReference type="InterPro" id="IPR013591">
    <property type="entry name" value="Brevis_radix_dom"/>
</dbReference>
<dbReference type="Pfam" id="PF13713">
    <property type="entry name" value="BRX_N"/>
    <property type="match status" value="1"/>
</dbReference>
<dbReference type="InterPro" id="IPR011011">
    <property type="entry name" value="Znf_FYVE_PHD"/>
</dbReference>
<feature type="coiled-coil region" evidence="6">
    <location>
        <begin position="229"/>
        <end position="284"/>
    </location>
</feature>
<dbReference type="CDD" id="cd00065">
    <property type="entry name" value="FYVE_like_SF"/>
    <property type="match status" value="1"/>
</dbReference>
<feature type="compositionally biased region" description="Low complexity" evidence="7">
    <location>
        <begin position="142"/>
        <end position="152"/>
    </location>
</feature>
<keyword evidence="2" id="KW-0677">Repeat</keyword>
<evidence type="ECO:0000256" key="5">
    <source>
        <dbReference type="PROSITE-ProRule" id="PRU00091"/>
    </source>
</evidence>
<dbReference type="InterPro" id="IPR017455">
    <property type="entry name" value="Znf_FYVE-rel"/>
</dbReference>